<feature type="region of interest" description="Disordered" evidence="1">
    <location>
        <begin position="251"/>
        <end position="295"/>
    </location>
</feature>
<name>A0AA36MHM2_CYLNA</name>
<keyword evidence="3" id="KW-1185">Reference proteome</keyword>
<accession>A0AA36MHM2</accession>
<comment type="caution">
    <text evidence="2">The sequence shown here is derived from an EMBL/GenBank/DDBJ whole genome shotgun (WGS) entry which is preliminary data.</text>
</comment>
<dbReference type="Proteomes" id="UP001176961">
    <property type="component" value="Unassembled WGS sequence"/>
</dbReference>
<reference evidence="2" key="1">
    <citation type="submission" date="2023-07" db="EMBL/GenBank/DDBJ databases">
        <authorList>
            <consortium name="CYATHOMIX"/>
        </authorList>
    </citation>
    <scope>NUCLEOTIDE SEQUENCE</scope>
    <source>
        <strain evidence="2">N/A</strain>
    </source>
</reference>
<protein>
    <submittedName>
        <fullName evidence="2">Uncharacterized protein</fullName>
    </submittedName>
</protein>
<gene>
    <name evidence="2" type="ORF">CYNAS_LOCUS21871</name>
</gene>
<evidence type="ECO:0000313" key="3">
    <source>
        <dbReference type="Proteomes" id="UP001176961"/>
    </source>
</evidence>
<evidence type="ECO:0000313" key="2">
    <source>
        <dbReference type="EMBL" id="CAJ0609888.1"/>
    </source>
</evidence>
<organism evidence="2 3">
    <name type="scientific">Cylicocyclus nassatus</name>
    <name type="common">Nematode worm</name>
    <dbReference type="NCBI Taxonomy" id="53992"/>
    <lineage>
        <taxon>Eukaryota</taxon>
        <taxon>Metazoa</taxon>
        <taxon>Ecdysozoa</taxon>
        <taxon>Nematoda</taxon>
        <taxon>Chromadorea</taxon>
        <taxon>Rhabditida</taxon>
        <taxon>Rhabditina</taxon>
        <taxon>Rhabditomorpha</taxon>
        <taxon>Strongyloidea</taxon>
        <taxon>Strongylidae</taxon>
        <taxon>Cylicocyclus</taxon>
    </lineage>
</organism>
<proteinExistence type="predicted"/>
<sequence>MGNYLCAFFRTLWSCFQKFMDNFVGIFRSLWNWITKRKRERRVTDETLDKSAIEAQESFMTTPVTGRGVQTPPLVESDKLEDSRAVQSVSPLIISPPAAVPQKEARLSEVEINAGKELIRKKDLEEIDEIMKAFRRNDVAWMNRKLEDLKRNKKRTTQTRNSSMRTLITNGWTSLRGILLLKLNHCVCVSRKGSSEVTNEITRRYTHNTPSFLNASTGTPLSQNVNSLLYKEVGLRPMNPAYYKIAYDCGSDEEPTTSQNSPSAHQNPGNSSIKKRIANRRKAKGGRSHRRGHRH</sequence>
<feature type="compositionally biased region" description="Polar residues" evidence="1">
    <location>
        <begin position="256"/>
        <end position="272"/>
    </location>
</feature>
<evidence type="ECO:0000256" key="1">
    <source>
        <dbReference type="SAM" id="MobiDB-lite"/>
    </source>
</evidence>
<dbReference type="AlphaFoldDB" id="A0AA36MHM2"/>
<feature type="compositionally biased region" description="Basic residues" evidence="1">
    <location>
        <begin position="273"/>
        <end position="295"/>
    </location>
</feature>
<dbReference type="EMBL" id="CATQJL010000326">
    <property type="protein sequence ID" value="CAJ0609888.1"/>
    <property type="molecule type" value="Genomic_DNA"/>
</dbReference>